<evidence type="ECO:0000256" key="1">
    <source>
        <dbReference type="SAM" id="MobiDB-lite"/>
    </source>
</evidence>
<comment type="caution">
    <text evidence="2">The sequence shown here is derived from an EMBL/GenBank/DDBJ whole genome shotgun (WGS) entry which is preliminary data.</text>
</comment>
<dbReference type="Proteomes" id="UP001642360">
    <property type="component" value="Unassembled WGS sequence"/>
</dbReference>
<proteinExistence type="predicted"/>
<accession>A0ABC8TFM9</accession>
<evidence type="ECO:0000313" key="2">
    <source>
        <dbReference type="EMBL" id="CAK9168242.1"/>
    </source>
</evidence>
<dbReference type="EMBL" id="CAUOFW020005044">
    <property type="protein sequence ID" value="CAK9168242.1"/>
    <property type="molecule type" value="Genomic_DNA"/>
</dbReference>
<name>A0ABC8TFM9_9AQUA</name>
<feature type="region of interest" description="Disordered" evidence="1">
    <location>
        <begin position="1"/>
        <end position="24"/>
    </location>
</feature>
<evidence type="ECO:0000313" key="3">
    <source>
        <dbReference type="Proteomes" id="UP001642360"/>
    </source>
</evidence>
<dbReference type="AlphaFoldDB" id="A0ABC8TFM9"/>
<reference evidence="2 3" key="1">
    <citation type="submission" date="2024-02" db="EMBL/GenBank/DDBJ databases">
        <authorList>
            <person name="Vignale AGUSTIN F."/>
            <person name="Sosa J E."/>
            <person name="Modenutti C."/>
        </authorList>
    </citation>
    <scope>NUCLEOTIDE SEQUENCE [LARGE SCALE GENOMIC DNA]</scope>
</reference>
<protein>
    <submittedName>
        <fullName evidence="2">Uncharacterized protein</fullName>
    </submittedName>
</protein>
<gene>
    <name evidence="2" type="ORF">ILEXP_LOCUS37582</name>
</gene>
<organism evidence="2 3">
    <name type="scientific">Ilex paraguariensis</name>
    <name type="common">yerba mate</name>
    <dbReference type="NCBI Taxonomy" id="185542"/>
    <lineage>
        <taxon>Eukaryota</taxon>
        <taxon>Viridiplantae</taxon>
        <taxon>Streptophyta</taxon>
        <taxon>Embryophyta</taxon>
        <taxon>Tracheophyta</taxon>
        <taxon>Spermatophyta</taxon>
        <taxon>Magnoliopsida</taxon>
        <taxon>eudicotyledons</taxon>
        <taxon>Gunneridae</taxon>
        <taxon>Pentapetalae</taxon>
        <taxon>asterids</taxon>
        <taxon>campanulids</taxon>
        <taxon>Aquifoliales</taxon>
        <taxon>Aquifoliaceae</taxon>
        <taxon>Ilex</taxon>
    </lineage>
</organism>
<keyword evidence="3" id="KW-1185">Reference proteome</keyword>
<sequence>FPDFSLDDKDRLHRDGNDANVGRELKNAYNRVRRMKMREEKRCGSIKESAAHTR</sequence>
<feature type="non-terminal residue" evidence="2">
    <location>
        <position position="1"/>
    </location>
</feature>